<dbReference type="Proteomes" id="UP000249829">
    <property type="component" value="Unassembled WGS sequence"/>
</dbReference>
<sequence>MFYFINTEDIKQSYIYINYICILNTTLFRNNKIIHFKILKVFNYYSINKEKTGEIAALKYIIRLIVGFYIKFIFILKLNLPYIALLNKSPYIKLLYLVSTTVLRLIGADIISIYF</sequence>
<evidence type="ECO:0000313" key="2">
    <source>
        <dbReference type="EMBL" id="PYI21143.1"/>
    </source>
</evidence>
<accession>A0A2V5HIF8</accession>
<protein>
    <submittedName>
        <fullName evidence="2">Uncharacterized protein</fullName>
    </submittedName>
</protein>
<proteinExistence type="predicted"/>
<keyword evidence="3" id="KW-1185">Reference proteome</keyword>
<evidence type="ECO:0000313" key="3">
    <source>
        <dbReference type="Proteomes" id="UP000249829"/>
    </source>
</evidence>
<keyword evidence="1" id="KW-0472">Membrane</keyword>
<feature type="transmembrane region" description="Helical" evidence="1">
    <location>
        <begin position="60"/>
        <end position="82"/>
    </location>
</feature>
<keyword evidence="1" id="KW-1133">Transmembrane helix</keyword>
<reference evidence="2 3" key="1">
    <citation type="submission" date="2018-02" db="EMBL/GenBank/DDBJ databases">
        <title>The genomes of Aspergillus section Nigri reveals drivers in fungal speciation.</title>
        <authorList>
            <consortium name="DOE Joint Genome Institute"/>
            <person name="Vesth T.C."/>
            <person name="Nybo J."/>
            <person name="Theobald S."/>
            <person name="Brandl J."/>
            <person name="Frisvad J.C."/>
            <person name="Nielsen K.F."/>
            <person name="Lyhne E.K."/>
            <person name="Kogle M.E."/>
            <person name="Kuo A."/>
            <person name="Riley R."/>
            <person name="Clum A."/>
            <person name="Nolan M."/>
            <person name="Lipzen A."/>
            <person name="Salamov A."/>
            <person name="Henrissat B."/>
            <person name="Wiebenga A."/>
            <person name="De vries R.P."/>
            <person name="Grigoriev I.V."/>
            <person name="Mortensen U.H."/>
            <person name="Andersen M.R."/>
            <person name="Baker S.E."/>
        </authorList>
    </citation>
    <scope>NUCLEOTIDE SEQUENCE [LARGE SCALE GENOMIC DNA]</scope>
    <source>
        <strain evidence="2 3">CBS 115571</strain>
    </source>
</reference>
<organism evidence="2 3">
    <name type="scientific">Aspergillus violaceofuscus (strain CBS 115571)</name>
    <dbReference type="NCBI Taxonomy" id="1450538"/>
    <lineage>
        <taxon>Eukaryota</taxon>
        <taxon>Fungi</taxon>
        <taxon>Dikarya</taxon>
        <taxon>Ascomycota</taxon>
        <taxon>Pezizomycotina</taxon>
        <taxon>Eurotiomycetes</taxon>
        <taxon>Eurotiomycetidae</taxon>
        <taxon>Eurotiales</taxon>
        <taxon>Aspergillaceae</taxon>
        <taxon>Aspergillus</taxon>
    </lineage>
</organism>
<gene>
    <name evidence="2" type="ORF">BO99DRAFT_411114</name>
</gene>
<name>A0A2V5HIF8_ASPV1</name>
<evidence type="ECO:0000256" key="1">
    <source>
        <dbReference type="SAM" id="Phobius"/>
    </source>
</evidence>
<dbReference type="EMBL" id="KZ825119">
    <property type="protein sequence ID" value="PYI21143.1"/>
    <property type="molecule type" value="Genomic_DNA"/>
</dbReference>
<keyword evidence="1" id="KW-0812">Transmembrane</keyword>
<dbReference type="AlphaFoldDB" id="A0A2V5HIF8"/>